<proteinExistence type="predicted"/>
<comment type="caution">
    <text evidence="3">The sequence shown here is derived from an EMBL/GenBank/DDBJ whole genome shotgun (WGS) entry which is preliminary data.</text>
</comment>
<dbReference type="AlphaFoldDB" id="A0AA37XER1"/>
<dbReference type="RefSeq" id="WP_284250684.1">
    <property type="nucleotide sequence ID" value="NZ_BSUM01000001.1"/>
</dbReference>
<evidence type="ECO:0000313" key="4">
    <source>
        <dbReference type="Proteomes" id="UP001157161"/>
    </source>
</evidence>
<reference evidence="3" key="2">
    <citation type="submission" date="2023-02" db="EMBL/GenBank/DDBJ databases">
        <authorList>
            <person name="Sun Q."/>
            <person name="Mori K."/>
        </authorList>
    </citation>
    <scope>NUCLEOTIDE SEQUENCE</scope>
    <source>
        <strain evidence="3">NBRC 112290</strain>
    </source>
</reference>
<gene>
    <name evidence="3" type="ORF">GCM10025875_19480</name>
</gene>
<evidence type="ECO:0000256" key="1">
    <source>
        <dbReference type="SAM" id="MobiDB-lite"/>
    </source>
</evidence>
<organism evidence="3 4">
    <name type="scientific">Litorihabitans aurantiacus</name>
    <dbReference type="NCBI Taxonomy" id="1930061"/>
    <lineage>
        <taxon>Bacteria</taxon>
        <taxon>Bacillati</taxon>
        <taxon>Actinomycetota</taxon>
        <taxon>Actinomycetes</taxon>
        <taxon>Micrococcales</taxon>
        <taxon>Beutenbergiaceae</taxon>
        <taxon>Litorihabitans</taxon>
    </lineage>
</organism>
<protein>
    <recommendedName>
        <fullName evidence="5">Lipoprotein</fullName>
    </recommendedName>
</protein>
<evidence type="ECO:0008006" key="5">
    <source>
        <dbReference type="Google" id="ProtNLM"/>
    </source>
</evidence>
<keyword evidence="2" id="KW-0732">Signal</keyword>
<dbReference type="Proteomes" id="UP001157161">
    <property type="component" value="Unassembled WGS sequence"/>
</dbReference>
<keyword evidence="4" id="KW-1185">Reference proteome</keyword>
<evidence type="ECO:0000256" key="2">
    <source>
        <dbReference type="SAM" id="SignalP"/>
    </source>
</evidence>
<reference evidence="3" key="1">
    <citation type="journal article" date="2014" name="Int. J. Syst. Evol. Microbiol.">
        <title>Complete genome sequence of Corynebacterium casei LMG S-19264T (=DSM 44701T), isolated from a smear-ripened cheese.</title>
        <authorList>
            <consortium name="US DOE Joint Genome Institute (JGI-PGF)"/>
            <person name="Walter F."/>
            <person name="Albersmeier A."/>
            <person name="Kalinowski J."/>
            <person name="Ruckert C."/>
        </authorList>
    </citation>
    <scope>NUCLEOTIDE SEQUENCE</scope>
    <source>
        <strain evidence="3">NBRC 112290</strain>
    </source>
</reference>
<feature type="signal peptide" evidence="2">
    <location>
        <begin position="1"/>
        <end position="23"/>
    </location>
</feature>
<name>A0AA37XER1_9MICO</name>
<sequence>MTRPPRRRTRAAHLRLVPPGAIGAVLLALGLAACTPPSDGEPATSPTASGSSESDQLPATTPATAPPAPATAPGEVARSVHVPENADGVPETADTSSDVVATEGRYAVAGACSGDPAEMPFTLSTAAPDQERATLLEGSIPCDGEVMDDGFDYQFAYDGPVQLTITRTDGLTGGWVTLTARS</sequence>
<accession>A0AA37XER1</accession>
<dbReference type="EMBL" id="BSUM01000001">
    <property type="protein sequence ID" value="GMA31956.1"/>
    <property type="molecule type" value="Genomic_DNA"/>
</dbReference>
<evidence type="ECO:0000313" key="3">
    <source>
        <dbReference type="EMBL" id="GMA31956.1"/>
    </source>
</evidence>
<feature type="compositionally biased region" description="Polar residues" evidence="1">
    <location>
        <begin position="44"/>
        <end position="57"/>
    </location>
</feature>
<dbReference type="PROSITE" id="PS51257">
    <property type="entry name" value="PROKAR_LIPOPROTEIN"/>
    <property type="match status" value="1"/>
</dbReference>
<feature type="chain" id="PRO_5041318171" description="Lipoprotein" evidence="2">
    <location>
        <begin position="24"/>
        <end position="182"/>
    </location>
</feature>
<feature type="region of interest" description="Disordered" evidence="1">
    <location>
        <begin position="37"/>
        <end position="75"/>
    </location>
</feature>